<evidence type="ECO:0000256" key="4">
    <source>
        <dbReference type="ARBA" id="ARBA00023136"/>
    </source>
</evidence>
<feature type="transmembrane region" description="Helical" evidence="5">
    <location>
        <begin position="340"/>
        <end position="361"/>
    </location>
</feature>
<feature type="transmembrane region" description="Helical" evidence="5">
    <location>
        <begin position="524"/>
        <end position="543"/>
    </location>
</feature>
<keyword evidence="6" id="KW-1185">Reference proteome</keyword>
<dbReference type="GO" id="GO:0015149">
    <property type="term" value="F:hexose transmembrane transporter activity"/>
    <property type="evidence" value="ECO:0007669"/>
    <property type="project" value="TreeGrafter"/>
</dbReference>
<dbReference type="AlphaFoldDB" id="A0AAF3FNI9"/>
<dbReference type="Gene3D" id="3.30.530.20">
    <property type="match status" value="1"/>
</dbReference>
<feature type="transmembrane region" description="Helical" evidence="5">
    <location>
        <begin position="373"/>
        <end position="391"/>
    </location>
</feature>
<dbReference type="GO" id="GO:0016020">
    <property type="term" value="C:membrane"/>
    <property type="evidence" value="ECO:0007669"/>
    <property type="project" value="UniProtKB-SubCell"/>
</dbReference>
<dbReference type="PANTHER" id="PTHR23503:SF49">
    <property type="entry name" value="MAJOR FACILITATOR SUPERFAMILY (MFS) PROFILE DOMAIN-CONTAINING PROTEIN"/>
    <property type="match status" value="1"/>
</dbReference>
<dbReference type="InterPro" id="IPR005828">
    <property type="entry name" value="MFS_sugar_transport-like"/>
</dbReference>
<feature type="transmembrane region" description="Helical" evidence="5">
    <location>
        <begin position="487"/>
        <end position="504"/>
    </location>
</feature>
<evidence type="ECO:0000313" key="7">
    <source>
        <dbReference type="WBParaSite" id="MBELARI_LOCUS8512"/>
    </source>
</evidence>
<evidence type="ECO:0000256" key="2">
    <source>
        <dbReference type="ARBA" id="ARBA00022692"/>
    </source>
</evidence>
<comment type="subcellular location">
    <subcellularLocation>
        <location evidence="1">Membrane</location>
    </subcellularLocation>
</comment>
<dbReference type="Gene3D" id="1.20.1250.20">
    <property type="entry name" value="MFS general substrate transporter like domains"/>
    <property type="match status" value="1"/>
</dbReference>
<dbReference type="WBParaSite" id="MBELARI_LOCUS8512">
    <property type="protein sequence ID" value="MBELARI_LOCUS8512"/>
    <property type="gene ID" value="MBELARI_LOCUS8512"/>
</dbReference>
<proteinExistence type="predicted"/>
<keyword evidence="2 5" id="KW-0812">Transmembrane</keyword>
<dbReference type="Proteomes" id="UP000887575">
    <property type="component" value="Unassembled WGS sequence"/>
</dbReference>
<dbReference type="SUPFAM" id="SSF103473">
    <property type="entry name" value="MFS general substrate transporter"/>
    <property type="match status" value="1"/>
</dbReference>
<evidence type="ECO:0000256" key="3">
    <source>
        <dbReference type="ARBA" id="ARBA00022989"/>
    </source>
</evidence>
<feature type="transmembrane region" description="Helical" evidence="5">
    <location>
        <begin position="403"/>
        <end position="422"/>
    </location>
</feature>
<accession>A0AAF3FNI9</accession>
<dbReference type="Pfam" id="PF00083">
    <property type="entry name" value="Sugar_tr"/>
    <property type="match status" value="1"/>
</dbReference>
<dbReference type="SUPFAM" id="SSF55961">
    <property type="entry name" value="Bet v1-like"/>
    <property type="match status" value="1"/>
</dbReference>
<evidence type="ECO:0000313" key="6">
    <source>
        <dbReference type="Proteomes" id="UP000887575"/>
    </source>
</evidence>
<feature type="transmembrane region" description="Helical" evidence="5">
    <location>
        <begin position="579"/>
        <end position="601"/>
    </location>
</feature>
<evidence type="ECO:0000256" key="5">
    <source>
        <dbReference type="SAM" id="Phobius"/>
    </source>
</evidence>
<evidence type="ECO:0008006" key="8">
    <source>
        <dbReference type="Google" id="ProtNLM"/>
    </source>
</evidence>
<organism evidence="6 7">
    <name type="scientific">Mesorhabditis belari</name>
    <dbReference type="NCBI Taxonomy" id="2138241"/>
    <lineage>
        <taxon>Eukaryota</taxon>
        <taxon>Metazoa</taxon>
        <taxon>Ecdysozoa</taxon>
        <taxon>Nematoda</taxon>
        <taxon>Chromadorea</taxon>
        <taxon>Rhabditida</taxon>
        <taxon>Rhabditina</taxon>
        <taxon>Rhabditomorpha</taxon>
        <taxon>Rhabditoidea</taxon>
        <taxon>Rhabditidae</taxon>
        <taxon>Mesorhabditinae</taxon>
        <taxon>Mesorhabditis</taxon>
    </lineage>
</organism>
<sequence length="637" mass="71070">MALVASEEHEYFKAVGKRAIADLWKYHNHPENFQSSKFSEGDIKVYTMKSDNPDCPEDIAKASISLEGTTLNHALALVLPWMPYRTQWDDLLARVKDHVRTFQHLGGFVIQDCGEGKIDFELYFHGDLKIIVSNCCNFYGIQQINENLHTTVVAQSVKMSTTGTVEHNWKNVWRYSKGVLLKNLAPALLNKNVSTAHCNSEEDPRTALLTQSLADVQMPVGNDSEDLVQPLNEDLTDGNDWEKRSLPPRLGIGSRIRLFLLMSILTSIANFPSAFTHTSINTAVHEVNEYLNRSYAQREIILENHHISIIRSTINCVWYLGQVGGALASPFICDKYGRKVAFILSSSFVTLGALLQFLAVFSSFPEDRVRGSMSSLFSTGYAVTCLLGMALGQDALLGKSMKLLLFVPLITGFLSTLYLLTIPDTPKYLAIKKNNEKAAKRSIAYFLGNSVDHRIEKELLEEEITDNDLKKGNISALWSCGALGRSLLLSLAALVFTLPFFPILQSSTYIFSSIGIEKEISQTSSTVLMILFTIACFISTSIIDRFPRRSFLLTCGAISMFLLLFFPISDLFFTSPYPIIFFAGIYIFIYGVGVGGVAWTVGPELVPINYRSALFCVCYALHSSLVVCTKFHRNSFV</sequence>
<feature type="transmembrane region" description="Helical" evidence="5">
    <location>
        <begin position="550"/>
        <end position="573"/>
    </location>
</feature>
<dbReference type="InterPro" id="IPR036259">
    <property type="entry name" value="MFS_trans_sf"/>
</dbReference>
<name>A0AAF3FNI9_9BILA</name>
<dbReference type="InterPro" id="IPR045263">
    <property type="entry name" value="GLUT"/>
</dbReference>
<keyword evidence="4 5" id="KW-0472">Membrane</keyword>
<keyword evidence="3 5" id="KW-1133">Transmembrane helix</keyword>
<protein>
    <recommendedName>
        <fullName evidence="8">Major facilitator superfamily (MFS) profile domain-containing protein</fullName>
    </recommendedName>
</protein>
<reference evidence="7" key="1">
    <citation type="submission" date="2024-02" db="UniProtKB">
        <authorList>
            <consortium name="WormBaseParasite"/>
        </authorList>
    </citation>
    <scope>IDENTIFICATION</scope>
</reference>
<evidence type="ECO:0000256" key="1">
    <source>
        <dbReference type="ARBA" id="ARBA00004370"/>
    </source>
</evidence>
<dbReference type="InterPro" id="IPR023393">
    <property type="entry name" value="START-like_dom_sf"/>
</dbReference>
<dbReference type="PANTHER" id="PTHR23503">
    <property type="entry name" value="SOLUTE CARRIER FAMILY 2"/>
    <property type="match status" value="1"/>
</dbReference>